<reference evidence="1 2" key="1">
    <citation type="journal article" date="2019" name="Nat. Plants">
        <title>Genome sequencing of Musa balbisiana reveals subgenome evolution and function divergence in polyploid bananas.</title>
        <authorList>
            <person name="Yao X."/>
        </authorList>
    </citation>
    <scope>NUCLEOTIDE SEQUENCE [LARGE SCALE GENOMIC DNA]</scope>
    <source>
        <strain evidence="2">cv. DH-PKW</strain>
        <tissue evidence="1">Leaves</tissue>
    </source>
</reference>
<dbReference type="AlphaFoldDB" id="A0A4S8J3Z6"/>
<comment type="caution">
    <text evidence="1">The sequence shown here is derived from an EMBL/GenBank/DDBJ whole genome shotgun (WGS) entry which is preliminary data.</text>
</comment>
<gene>
    <name evidence="1" type="ORF">C4D60_Mb11t14190</name>
</gene>
<dbReference type="EMBL" id="PYDT01000007">
    <property type="protein sequence ID" value="THU56147.1"/>
    <property type="molecule type" value="Genomic_DNA"/>
</dbReference>
<accession>A0A4S8J3Z6</accession>
<dbReference type="Proteomes" id="UP000317650">
    <property type="component" value="Chromosome 11"/>
</dbReference>
<protein>
    <submittedName>
        <fullName evidence="1">Uncharacterized protein</fullName>
    </submittedName>
</protein>
<evidence type="ECO:0000313" key="2">
    <source>
        <dbReference type="Proteomes" id="UP000317650"/>
    </source>
</evidence>
<organism evidence="1 2">
    <name type="scientific">Musa balbisiana</name>
    <name type="common">Banana</name>
    <dbReference type="NCBI Taxonomy" id="52838"/>
    <lineage>
        <taxon>Eukaryota</taxon>
        <taxon>Viridiplantae</taxon>
        <taxon>Streptophyta</taxon>
        <taxon>Embryophyta</taxon>
        <taxon>Tracheophyta</taxon>
        <taxon>Spermatophyta</taxon>
        <taxon>Magnoliopsida</taxon>
        <taxon>Liliopsida</taxon>
        <taxon>Zingiberales</taxon>
        <taxon>Musaceae</taxon>
        <taxon>Musa</taxon>
    </lineage>
</organism>
<proteinExistence type="predicted"/>
<keyword evidence="2" id="KW-1185">Reference proteome</keyword>
<name>A0A4S8J3Z6_MUSBA</name>
<sequence>MANLDLRTLSKTSAAEDLGFATAFGSLHCYFDKVLFRNRSYERVYAGGQLASHTLAALMAFMLNCYLPSGTPSSNSSSPPNPSSFTC</sequence>
<evidence type="ECO:0000313" key="1">
    <source>
        <dbReference type="EMBL" id="THU56147.1"/>
    </source>
</evidence>